<dbReference type="InterPro" id="IPR011047">
    <property type="entry name" value="Quinoprotein_ADH-like_sf"/>
</dbReference>
<evidence type="ECO:0000259" key="5">
    <source>
        <dbReference type="PROSITE" id="PS50011"/>
    </source>
</evidence>
<dbReference type="GO" id="GO:0071561">
    <property type="term" value="C:nucleus-vacuole junction"/>
    <property type="evidence" value="ECO:0007669"/>
    <property type="project" value="TreeGrafter"/>
</dbReference>
<dbReference type="AlphaFoldDB" id="A0A0M0LSN6"/>
<dbReference type="GO" id="GO:0004674">
    <property type="term" value="F:protein serine/threonine kinase activity"/>
    <property type="evidence" value="ECO:0007669"/>
    <property type="project" value="UniProtKB-KW"/>
</dbReference>
<dbReference type="GO" id="GO:0005524">
    <property type="term" value="F:ATP binding"/>
    <property type="evidence" value="ECO:0007669"/>
    <property type="project" value="InterPro"/>
</dbReference>
<dbReference type="GO" id="GO:0034272">
    <property type="term" value="C:phosphatidylinositol 3-kinase complex, class III, type II"/>
    <property type="evidence" value="ECO:0007669"/>
    <property type="project" value="TreeGrafter"/>
</dbReference>
<dbReference type="SUPFAM" id="SSF48371">
    <property type="entry name" value="ARM repeat"/>
    <property type="match status" value="1"/>
</dbReference>
<evidence type="ECO:0000256" key="4">
    <source>
        <dbReference type="PROSITE-ProRule" id="PRU00103"/>
    </source>
</evidence>
<dbReference type="GO" id="GO:0006623">
    <property type="term" value="P:protein targeting to vacuole"/>
    <property type="evidence" value="ECO:0007669"/>
    <property type="project" value="TreeGrafter"/>
</dbReference>
<dbReference type="PANTHER" id="PTHR17583:SF0">
    <property type="entry name" value="PHOSPHOINOSITIDE 3-KINASE REGULATORY SUBUNIT 4"/>
    <property type="match status" value="1"/>
</dbReference>
<evidence type="ECO:0000313" key="7">
    <source>
        <dbReference type="Proteomes" id="UP000037460"/>
    </source>
</evidence>
<organism evidence="6 7">
    <name type="scientific">Chrysochromulina tobinii</name>
    <dbReference type="NCBI Taxonomy" id="1460289"/>
    <lineage>
        <taxon>Eukaryota</taxon>
        <taxon>Haptista</taxon>
        <taxon>Haptophyta</taxon>
        <taxon>Prymnesiophyceae</taxon>
        <taxon>Prymnesiales</taxon>
        <taxon>Chrysochromulinaceae</taxon>
        <taxon>Chrysochromulina</taxon>
    </lineage>
</organism>
<protein>
    <submittedName>
        <fullName evidence="6">Phosphoinositide 3-kinase regulatory subunit 4-like protein</fullName>
    </submittedName>
</protein>
<dbReference type="InterPro" id="IPR021133">
    <property type="entry name" value="HEAT_type_2"/>
</dbReference>
<evidence type="ECO:0000256" key="1">
    <source>
        <dbReference type="ARBA" id="ARBA00022527"/>
    </source>
</evidence>
<keyword evidence="2" id="KW-0853">WD repeat</keyword>
<evidence type="ECO:0000256" key="2">
    <source>
        <dbReference type="ARBA" id="ARBA00022574"/>
    </source>
</evidence>
<dbReference type="Gene3D" id="1.10.510.10">
    <property type="entry name" value="Transferase(Phosphotransferase) domain 1"/>
    <property type="match status" value="1"/>
</dbReference>
<dbReference type="InterPro" id="IPR045162">
    <property type="entry name" value="Vps15-like"/>
</dbReference>
<dbReference type="InterPro" id="IPR015943">
    <property type="entry name" value="WD40/YVTN_repeat-like_dom_sf"/>
</dbReference>
<gene>
    <name evidence="6" type="ORF">Ctob_015710</name>
</gene>
<evidence type="ECO:0000313" key="6">
    <source>
        <dbReference type="EMBL" id="KOO53768.1"/>
    </source>
</evidence>
<proteinExistence type="predicted"/>
<dbReference type="SUPFAM" id="SSF56112">
    <property type="entry name" value="Protein kinase-like (PK-like)"/>
    <property type="match status" value="1"/>
</dbReference>
<dbReference type="PROSITE" id="PS50011">
    <property type="entry name" value="PROTEIN_KINASE_DOM"/>
    <property type="match status" value="1"/>
</dbReference>
<dbReference type="PANTHER" id="PTHR17583">
    <property type="entry name" value="PHOSPHOINOSITIDE 3-KINASE REGULATORY SUBUNIT 4"/>
    <property type="match status" value="1"/>
</dbReference>
<dbReference type="PROSITE" id="PS00108">
    <property type="entry name" value="PROTEIN_KINASE_ST"/>
    <property type="match status" value="1"/>
</dbReference>
<keyword evidence="1" id="KW-0723">Serine/threonine-protein kinase</keyword>
<reference evidence="7" key="1">
    <citation type="journal article" date="2015" name="PLoS Genet.">
        <title>Genome Sequence and Transcriptome Analyses of Chrysochromulina tobin: Metabolic Tools for Enhanced Algal Fitness in the Prominent Order Prymnesiales (Haptophyceae).</title>
        <authorList>
            <person name="Hovde B.T."/>
            <person name="Deodato C.R."/>
            <person name="Hunsperger H.M."/>
            <person name="Ryken S.A."/>
            <person name="Yost W."/>
            <person name="Jha R.K."/>
            <person name="Patterson J."/>
            <person name="Monnat R.J. Jr."/>
            <person name="Barlow S.B."/>
            <person name="Starkenburg S.R."/>
            <person name="Cattolico R.A."/>
        </authorList>
    </citation>
    <scope>NUCLEOTIDE SEQUENCE</scope>
    <source>
        <strain evidence="7">CCMP291</strain>
    </source>
</reference>
<dbReference type="OrthoDB" id="242910at2759"/>
<name>A0A0M0LSN6_9EUKA</name>
<dbReference type="PROSITE" id="PS50077">
    <property type="entry name" value="HEAT_REPEAT"/>
    <property type="match status" value="1"/>
</dbReference>
<evidence type="ECO:0000256" key="3">
    <source>
        <dbReference type="ARBA" id="ARBA00022737"/>
    </source>
</evidence>
<dbReference type="Pfam" id="PF22956">
    <property type="entry name" value="VPS15-like_hel"/>
    <property type="match status" value="1"/>
</dbReference>
<keyword evidence="3" id="KW-0677">Repeat</keyword>
<dbReference type="GO" id="GO:0005770">
    <property type="term" value="C:late endosome"/>
    <property type="evidence" value="ECO:0007669"/>
    <property type="project" value="TreeGrafter"/>
</dbReference>
<dbReference type="SMART" id="SM00220">
    <property type="entry name" value="S_TKc"/>
    <property type="match status" value="1"/>
</dbReference>
<keyword evidence="7" id="KW-1185">Reference proteome</keyword>
<feature type="domain" description="Protein kinase" evidence="5">
    <location>
        <begin position="22"/>
        <end position="396"/>
    </location>
</feature>
<keyword evidence="6" id="KW-0808">Transferase</keyword>
<dbReference type="Gene3D" id="2.130.10.10">
    <property type="entry name" value="YVTN repeat-like/Quinoprotein amine dehydrogenase"/>
    <property type="match status" value="1"/>
</dbReference>
<sequence>MGNQLASLSHQPDNTIALPEGVTFEDRLGGGQFLRTLKCGSEDGALVVKVYSKRESRTALSSYEEMLAVVRERLTLNGAPNVMPFRWFEETPQAAYLVRQYFHSNLLERMSTPPFLTVVEKRWLAFQLLQALQQCHAVGVCHGDVKAENIMVTSWNWLFLCDLANYKPSILPQDDPTIFNYFFATSRRACALAPERAREPLDAALGRVKEAPLRELLELMTRRNPEERPDSARCLKLARGTVFEESFYTFAFDFFKGIRLMDQHAQAAELCDHFEQAAAVKGVPAKPAAVATVASSSEGAEGGGSCLVLLVGCFCASIRNVTSSGLKLRCMQLLLRLALRCEDAVRTHRVLPYLIALLSDPTPLVRAEAIALTSALLASVETLQPSDERVMPDYVLPAVSRCAHDPEELVRCALARTIAELAETAKRFIEISQWMRVVTLRRDGSGGGLTASALGGGRDSEAPAAILQSFDAELGALRADVARVVIDLVTGDMVASSSSVRRSLLDDLTRLAIFMSRQLTNDVLLPHFISFLNDRDAALRVAFYESIAGVCAFVGIASLEAFVLPCILQSGLYDVEEAVVAAALHSLCRLADVHLHTRASLIEISTKVAPLLTHPNTWVRHAAVAFFGSVGQQFAPVETFCLLRPVLRPFLARPLLSLETKLLLAALKPPASRLIFDLALACAAEQQQLHANLLTLNGGAVLGVPGAVPGSTDADAVSRLGFQSAEDVSAFDGLDVDDDEGGEPDTALCEALLISRALIEEFSHSPIARQPLPGQSVTASGVAFCMQDAAVALATSDGTQALQGSASSHVSLLAMERFGAPDALISRFSLSGEQGCLLNLGVLGGGGAGGGGGGGGGLVLYTTESGEACAIDPRSGGAAWRVRCGRPLGLMQAHATDAAGQWLVLGSSTGHCVLWDLRYSLKLKLATWQCPNASRVHTMLAAQQAGLLLAGSLDGTVRVWRHVRV</sequence>
<dbReference type="SUPFAM" id="SSF50998">
    <property type="entry name" value="Quinoprotein alcohol dehydrogenase-like"/>
    <property type="match status" value="1"/>
</dbReference>
<dbReference type="GO" id="GO:0016236">
    <property type="term" value="P:macroautophagy"/>
    <property type="evidence" value="ECO:0007669"/>
    <property type="project" value="InterPro"/>
</dbReference>
<dbReference type="Proteomes" id="UP000037460">
    <property type="component" value="Unassembled WGS sequence"/>
</dbReference>
<accession>A0A0M0LSN6</accession>
<dbReference type="InterPro" id="IPR000719">
    <property type="entry name" value="Prot_kinase_dom"/>
</dbReference>
<dbReference type="GO" id="GO:0045324">
    <property type="term" value="P:late endosome to vacuole transport"/>
    <property type="evidence" value="ECO:0007669"/>
    <property type="project" value="InterPro"/>
</dbReference>
<dbReference type="InterPro" id="IPR008271">
    <property type="entry name" value="Ser/Thr_kinase_AS"/>
</dbReference>
<dbReference type="Gene3D" id="1.25.10.10">
    <property type="entry name" value="Leucine-rich Repeat Variant"/>
    <property type="match status" value="2"/>
</dbReference>
<dbReference type="InterPro" id="IPR011009">
    <property type="entry name" value="Kinase-like_dom_sf"/>
</dbReference>
<dbReference type="GO" id="GO:0034271">
    <property type="term" value="C:phosphatidylinositol 3-kinase complex, class III, type I"/>
    <property type="evidence" value="ECO:0007669"/>
    <property type="project" value="TreeGrafter"/>
</dbReference>
<feature type="repeat" description="HEAT" evidence="4">
    <location>
        <begin position="524"/>
        <end position="562"/>
    </location>
</feature>
<dbReference type="InterPro" id="IPR016024">
    <property type="entry name" value="ARM-type_fold"/>
</dbReference>
<keyword evidence="6" id="KW-0418">Kinase</keyword>
<dbReference type="InterPro" id="IPR055231">
    <property type="entry name" value="2AA_helical"/>
</dbReference>
<comment type="caution">
    <text evidence="6">The sequence shown here is derived from an EMBL/GenBank/DDBJ whole genome shotgun (WGS) entry which is preliminary data.</text>
</comment>
<dbReference type="EMBL" id="JWZX01000074">
    <property type="protein sequence ID" value="KOO53768.1"/>
    <property type="molecule type" value="Genomic_DNA"/>
</dbReference>
<dbReference type="Pfam" id="PF00069">
    <property type="entry name" value="Pkinase"/>
    <property type="match status" value="1"/>
</dbReference>
<dbReference type="InterPro" id="IPR011989">
    <property type="entry name" value="ARM-like"/>
</dbReference>